<sequence>MYMMKYLLLFICTISLQSCIYWGSDDEMMHGSRYTPITQTRQTFESTIERKSARPVSNAGKIYVKDQFLFINEKEEGFHIYNNQDPENPEAISFLKVPGATDLAIRGNTIFVHHYVDLLSIELNLNTNEILTMTRIPDVFPQLNSPDGYEAAYFDIPADQIIVGYQPKN</sequence>
<reference evidence="1 2" key="1">
    <citation type="journal article" date="2010" name="BMC Genomics">
        <title>The complete genome of Zunongwangia profunda SM-A87 reveals its adaptation to the deep-sea environment and ecological role in sedimentary organic nitrogen degradation.</title>
        <authorList>
            <person name="Qin Q.L."/>
            <person name="Zhang X.Y."/>
            <person name="Wang X.M."/>
            <person name="Liu G.M."/>
            <person name="Chen X.L."/>
            <person name="Xie B.B."/>
            <person name="Dang H.Y."/>
            <person name="Zhou B.C."/>
            <person name="Yu J."/>
            <person name="Zhang Y.Z."/>
        </authorList>
    </citation>
    <scope>NUCLEOTIDE SEQUENCE [LARGE SCALE GENOMIC DNA]</scope>
    <source>
        <strain evidence="2">DSM 18752 / CCTCC AB 206139 / SM-A87</strain>
    </source>
</reference>
<dbReference type="AlphaFoldDB" id="D5BE29"/>
<dbReference type="eggNOG" id="COG5276">
    <property type="taxonomic scope" value="Bacteria"/>
</dbReference>
<dbReference type="EMBL" id="CP001650">
    <property type="protein sequence ID" value="ADF52788.1"/>
    <property type="molecule type" value="Genomic_DNA"/>
</dbReference>
<proteinExistence type="predicted"/>
<protein>
    <recommendedName>
        <fullName evidence="3">LVIVD repeat-containing protein</fullName>
    </recommendedName>
</protein>
<name>D5BE29_ZUNPS</name>
<dbReference type="HOGENOM" id="CLU_132579_0_0_10"/>
<dbReference type="KEGG" id="zpr:ZPR_2464"/>
<gene>
    <name evidence="1" type="ordered locus">ZPR_2464</name>
</gene>
<evidence type="ECO:0008006" key="3">
    <source>
        <dbReference type="Google" id="ProtNLM"/>
    </source>
</evidence>
<evidence type="ECO:0000313" key="1">
    <source>
        <dbReference type="EMBL" id="ADF52788.1"/>
    </source>
</evidence>
<dbReference type="STRING" id="655815.ZPR_2464"/>
<dbReference type="Proteomes" id="UP000001654">
    <property type="component" value="Chromosome"/>
</dbReference>
<accession>D5BE29</accession>
<evidence type="ECO:0000313" key="2">
    <source>
        <dbReference type="Proteomes" id="UP000001654"/>
    </source>
</evidence>
<organism evidence="1 2">
    <name type="scientific">Zunongwangia profunda (strain DSM 18752 / CCTCC AB 206139 / SM-A87)</name>
    <name type="common">Wangia profunda</name>
    <dbReference type="NCBI Taxonomy" id="655815"/>
    <lineage>
        <taxon>Bacteria</taxon>
        <taxon>Pseudomonadati</taxon>
        <taxon>Bacteroidota</taxon>
        <taxon>Flavobacteriia</taxon>
        <taxon>Flavobacteriales</taxon>
        <taxon>Flavobacteriaceae</taxon>
        <taxon>Zunongwangia</taxon>
    </lineage>
</organism>
<keyword evidence="2" id="KW-1185">Reference proteome</keyword>
<dbReference type="PROSITE" id="PS51257">
    <property type="entry name" value="PROKAR_LIPOPROTEIN"/>
    <property type="match status" value="1"/>
</dbReference>